<sequence length="153" mass="16366">MASPRLRLLRNRDRPRARLSSASLSLAFCCSCWANASRSDSSRRTFFGLNLPVEAAARAARADVAPLRTVDAAGCDEAPCSAPDSGSPMVASGAALPVDVDVDGWSWLWFESSASVCDRDEAAAPPLRTPLAVVLPRTMLCLCEVRGDELIEE</sequence>
<dbReference type="EMBL" id="PPTA01000003">
    <property type="protein sequence ID" value="TFB04902.1"/>
    <property type="molecule type" value="Genomic_DNA"/>
</dbReference>
<comment type="caution">
    <text evidence="1">The sequence shown here is derived from an EMBL/GenBank/DDBJ whole genome shotgun (WGS) entry which is preliminary data.</text>
</comment>
<organism evidence="1 2">
    <name type="scientific">Trichoderma ghanense</name>
    <dbReference type="NCBI Taxonomy" id="65468"/>
    <lineage>
        <taxon>Eukaryota</taxon>
        <taxon>Fungi</taxon>
        <taxon>Dikarya</taxon>
        <taxon>Ascomycota</taxon>
        <taxon>Pezizomycotina</taxon>
        <taxon>Sordariomycetes</taxon>
        <taxon>Hypocreomycetidae</taxon>
        <taxon>Hypocreales</taxon>
        <taxon>Hypocreaceae</taxon>
        <taxon>Trichoderma</taxon>
    </lineage>
</organism>
<evidence type="ECO:0008006" key="3">
    <source>
        <dbReference type="Google" id="ProtNLM"/>
    </source>
</evidence>
<keyword evidence="2" id="KW-1185">Reference proteome</keyword>
<gene>
    <name evidence="1" type="ORF">CCMA1212_002510</name>
</gene>
<evidence type="ECO:0000313" key="2">
    <source>
        <dbReference type="Proteomes" id="UP001642720"/>
    </source>
</evidence>
<accession>A0ABY2HAV5</accession>
<dbReference type="GeneID" id="300574342"/>
<proteinExistence type="predicted"/>
<reference evidence="1 2" key="1">
    <citation type="submission" date="2018-01" db="EMBL/GenBank/DDBJ databases">
        <title>Genome characterization of the sugarcane-associated fungus Trichoderma ghanense CCMA-1212 and their application in lignocelulose bioconversion.</title>
        <authorList>
            <person name="Steindorff A.S."/>
            <person name="Mendes T.D."/>
            <person name="Vilela E.S.D."/>
            <person name="Rodrigues D.S."/>
            <person name="Formighieri E.F."/>
            <person name="Melo I.S."/>
            <person name="Favaro L.C.L."/>
        </authorList>
    </citation>
    <scope>NUCLEOTIDE SEQUENCE [LARGE SCALE GENOMIC DNA]</scope>
    <source>
        <strain evidence="1 2">CCMA-1212</strain>
    </source>
</reference>
<protein>
    <recommendedName>
        <fullName evidence="3">Secreted protein</fullName>
    </recommendedName>
</protein>
<dbReference type="RefSeq" id="XP_073561103.1">
    <property type="nucleotide sequence ID" value="XM_073699892.1"/>
</dbReference>
<evidence type="ECO:0000313" key="1">
    <source>
        <dbReference type="EMBL" id="TFB04902.1"/>
    </source>
</evidence>
<name>A0ABY2HAV5_9HYPO</name>
<dbReference type="Proteomes" id="UP001642720">
    <property type="component" value="Unassembled WGS sequence"/>
</dbReference>